<evidence type="ECO:0000256" key="1">
    <source>
        <dbReference type="ARBA" id="ARBA00022801"/>
    </source>
</evidence>
<dbReference type="CDD" id="cd05829">
    <property type="entry name" value="Sortase_F"/>
    <property type="match status" value="1"/>
</dbReference>
<evidence type="ECO:0000313" key="4">
    <source>
        <dbReference type="Proteomes" id="UP000030002"/>
    </source>
</evidence>
<evidence type="ECO:0008006" key="5">
    <source>
        <dbReference type="Google" id="ProtNLM"/>
    </source>
</evidence>
<feature type="compositionally biased region" description="Low complexity" evidence="2">
    <location>
        <begin position="38"/>
        <end position="64"/>
    </location>
</feature>
<dbReference type="STRING" id="1385520.N802_03830"/>
<keyword evidence="4" id="KW-1185">Reference proteome</keyword>
<dbReference type="InterPro" id="IPR042001">
    <property type="entry name" value="Sortase_F"/>
</dbReference>
<dbReference type="EMBL" id="AVPJ01000011">
    <property type="protein sequence ID" value="KGN31507.1"/>
    <property type="molecule type" value="Genomic_DNA"/>
</dbReference>
<gene>
    <name evidence="3" type="ORF">N802_03830</name>
</gene>
<dbReference type="GO" id="GO:0016787">
    <property type="term" value="F:hydrolase activity"/>
    <property type="evidence" value="ECO:0007669"/>
    <property type="project" value="UniProtKB-KW"/>
</dbReference>
<protein>
    <recommendedName>
        <fullName evidence="5">Peptidase C60</fullName>
    </recommendedName>
</protein>
<dbReference type="Pfam" id="PF04203">
    <property type="entry name" value="Sortase"/>
    <property type="match status" value="1"/>
</dbReference>
<reference evidence="3 4" key="1">
    <citation type="submission" date="2013-08" db="EMBL/GenBank/DDBJ databases">
        <title>The genome sequence of Knoellia sinensis.</title>
        <authorList>
            <person name="Zhu W."/>
            <person name="Wang G."/>
        </authorList>
    </citation>
    <scope>NUCLEOTIDE SEQUENCE [LARGE SCALE GENOMIC DNA]</scope>
    <source>
        <strain evidence="3 4">KCTC 19936</strain>
    </source>
</reference>
<dbReference type="Gene3D" id="2.40.260.10">
    <property type="entry name" value="Sortase"/>
    <property type="match status" value="1"/>
</dbReference>
<dbReference type="eggNOG" id="COG3764">
    <property type="taxonomic scope" value="Bacteria"/>
</dbReference>
<accession>A0A0A0J650</accession>
<dbReference type="RefSeq" id="WP_245613946.1">
    <property type="nucleotide sequence ID" value="NZ_AVPJ01000011.1"/>
</dbReference>
<dbReference type="InterPro" id="IPR005754">
    <property type="entry name" value="Sortase"/>
</dbReference>
<keyword evidence="1" id="KW-0378">Hydrolase</keyword>
<evidence type="ECO:0000313" key="3">
    <source>
        <dbReference type="EMBL" id="KGN31507.1"/>
    </source>
</evidence>
<dbReference type="SUPFAM" id="SSF63817">
    <property type="entry name" value="Sortase"/>
    <property type="match status" value="1"/>
</dbReference>
<feature type="region of interest" description="Disordered" evidence="2">
    <location>
        <begin position="32"/>
        <end position="87"/>
    </location>
</feature>
<sequence>MFVAVVALFAGILALAGYAALSPPRITEPADASAALEPSATSVGTSTPSPAATPSPSATASRPARTPRPSPTPSGSATSTPPSQVNSPAFRVEIPALDAMLPVLPVGVAKDGQMEIPKDPSIAGWYRFGPGPTSDQGASVISAHVDSRDEVGPLARLDRLDRGDRIIVTVDGERATYVVDRVDRYAKTALDLDALFSRTGLPRLHLVSCGGEWDPRTRHYEDNVVAVARRVTVT</sequence>
<dbReference type="Proteomes" id="UP000030002">
    <property type="component" value="Unassembled WGS sequence"/>
</dbReference>
<proteinExistence type="predicted"/>
<comment type="caution">
    <text evidence="3">The sequence shown here is derived from an EMBL/GenBank/DDBJ whole genome shotgun (WGS) entry which is preliminary data.</text>
</comment>
<evidence type="ECO:0000256" key="2">
    <source>
        <dbReference type="SAM" id="MobiDB-lite"/>
    </source>
</evidence>
<feature type="compositionally biased region" description="Low complexity" evidence="2">
    <location>
        <begin position="73"/>
        <end position="83"/>
    </location>
</feature>
<organism evidence="3 4">
    <name type="scientific">Knoellia sinensis KCTC 19936</name>
    <dbReference type="NCBI Taxonomy" id="1385520"/>
    <lineage>
        <taxon>Bacteria</taxon>
        <taxon>Bacillati</taxon>
        <taxon>Actinomycetota</taxon>
        <taxon>Actinomycetes</taxon>
        <taxon>Micrococcales</taxon>
        <taxon>Intrasporangiaceae</taxon>
        <taxon>Knoellia</taxon>
    </lineage>
</organism>
<dbReference type="InterPro" id="IPR023365">
    <property type="entry name" value="Sortase_dom-sf"/>
</dbReference>
<name>A0A0A0J650_9MICO</name>
<dbReference type="AlphaFoldDB" id="A0A0A0J650"/>